<evidence type="ECO:0000256" key="4">
    <source>
        <dbReference type="ARBA" id="ARBA00023263"/>
    </source>
</evidence>
<gene>
    <name evidence="6" type="ORF">B9Y64_19360</name>
</gene>
<dbReference type="GO" id="GO:0009289">
    <property type="term" value="C:pilus"/>
    <property type="evidence" value="ECO:0007669"/>
    <property type="project" value="UniProtKB-SubCell"/>
</dbReference>
<sequence length="178" mass="18417">MKMRAMLATALLAMMPAAWAQEAQVTFSGEMIGSSCAITVNRGSSTDGTVQLVSVPSSDLHAAGERSRASTFYITVGSVAKPCLQEKVQVEFSGPNINPEGRLANTGTARNVDVVVMYNEGGGTFSDINLLTNAGSPVIDVPDSTGWARISLAAAMHATAAARGGSVSTTVGYTIIYP</sequence>
<evidence type="ECO:0000313" key="6">
    <source>
        <dbReference type="EMBL" id="PJL24716.1"/>
    </source>
</evidence>
<keyword evidence="3 5" id="KW-0732">Signal</keyword>
<name>A0A2J0U6X1_STEMA</name>
<feature type="signal peptide" evidence="5">
    <location>
        <begin position="1"/>
        <end position="20"/>
    </location>
</feature>
<dbReference type="PANTHER" id="PTHR33420">
    <property type="entry name" value="FIMBRIAL SUBUNIT ELFA-RELATED"/>
    <property type="match status" value="1"/>
</dbReference>
<evidence type="ECO:0000313" key="7">
    <source>
        <dbReference type="Proteomes" id="UP000230167"/>
    </source>
</evidence>
<dbReference type="InterPro" id="IPR050263">
    <property type="entry name" value="Bact_Fimbrial_Adh_Pro"/>
</dbReference>
<dbReference type="PANTHER" id="PTHR33420:SF3">
    <property type="entry name" value="FIMBRIAL SUBUNIT ELFA"/>
    <property type="match status" value="1"/>
</dbReference>
<dbReference type="OrthoDB" id="6712104at2"/>
<proteinExistence type="inferred from homology"/>
<evidence type="ECO:0000256" key="1">
    <source>
        <dbReference type="ARBA" id="ARBA00004561"/>
    </source>
</evidence>
<keyword evidence="4" id="KW-0281">Fimbrium</keyword>
<comment type="caution">
    <text evidence="6">The sequence shown here is derived from an EMBL/GenBank/DDBJ whole genome shotgun (WGS) entry which is preliminary data.</text>
</comment>
<organism evidence="6 7">
    <name type="scientific">Stenotrophomonas maltophilia</name>
    <name type="common">Pseudomonas maltophilia</name>
    <name type="synonym">Xanthomonas maltophilia</name>
    <dbReference type="NCBI Taxonomy" id="40324"/>
    <lineage>
        <taxon>Bacteria</taxon>
        <taxon>Pseudomonadati</taxon>
        <taxon>Pseudomonadota</taxon>
        <taxon>Gammaproteobacteria</taxon>
        <taxon>Lysobacterales</taxon>
        <taxon>Lysobacteraceae</taxon>
        <taxon>Stenotrophomonas</taxon>
        <taxon>Stenotrophomonas maltophilia group</taxon>
    </lineage>
</organism>
<dbReference type="InterPro" id="IPR036937">
    <property type="entry name" value="Adhesion_dom_fimbrial_sf"/>
</dbReference>
<accession>A0A2J0U6X1</accession>
<dbReference type="Gene3D" id="2.60.40.1090">
    <property type="entry name" value="Fimbrial-type adhesion domain"/>
    <property type="match status" value="1"/>
</dbReference>
<dbReference type="AlphaFoldDB" id="A0A2J0U6X1"/>
<dbReference type="EMBL" id="NEQV01000007">
    <property type="protein sequence ID" value="PJL24716.1"/>
    <property type="molecule type" value="Genomic_DNA"/>
</dbReference>
<protein>
    <recommendedName>
        <fullName evidence="8">Type 1 fimbrial protein</fullName>
    </recommendedName>
</protein>
<dbReference type="RefSeq" id="WP_100442050.1">
    <property type="nucleotide sequence ID" value="NZ_CBCPIZ010000031.1"/>
</dbReference>
<evidence type="ECO:0008006" key="8">
    <source>
        <dbReference type="Google" id="ProtNLM"/>
    </source>
</evidence>
<reference evidence="6 7" key="1">
    <citation type="journal article" date="2017" name="Front. Microbiol.">
        <title>Double-Face Meets the Bacterial World: The Opportunistic Pathogen Stenotrophomonas maltophilia.</title>
        <authorList>
            <person name="Lira F."/>
            <person name="Berg G."/>
            <person name="Martinez J.L."/>
        </authorList>
    </citation>
    <scope>NUCLEOTIDE SEQUENCE [LARGE SCALE GENOMIC DNA]</scope>
    <source>
        <strain evidence="6 7">EA1</strain>
    </source>
</reference>
<comment type="subcellular location">
    <subcellularLocation>
        <location evidence="1">Fimbrium</location>
    </subcellularLocation>
</comment>
<evidence type="ECO:0000256" key="3">
    <source>
        <dbReference type="ARBA" id="ARBA00022729"/>
    </source>
</evidence>
<dbReference type="Proteomes" id="UP000230167">
    <property type="component" value="Unassembled WGS sequence"/>
</dbReference>
<dbReference type="GO" id="GO:0043709">
    <property type="term" value="P:cell adhesion involved in single-species biofilm formation"/>
    <property type="evidence" value="ECO:0007669"/>
    <property type="project" value="TreeGrafter"/>
</dbReference>
<dbReference type="InterPro" id="IPR008966">
    <property type="entry name" value="Adhesion_dom_sf"/>
</dbReference>
<dbReference type="SUPFAM" id="SSF49401">
    <property type="entry name" value="Bacterial adhesins"/>
    <property type="match status" value="1"/>
</dbReference>
<feature type="chain" id="PRO_5014364750" description="Type 1 fimbrial protein" evidence="5">
    <location>
        <begin position="21"/>
        <end position="178"/>
    </location>
</feature>
<evidence type="ECO:0000256" key="2">
    <source>
        <dbReference type="ARBA" id="ARBA00006671"/>
    </source>
</evidence>
<comment type="similarity">
    <text evidence="2">Belongs to the fimbrial protein family.</text>
</comment>
<evidence type="ECO:0000256" key="5">
    <source>
        <dbReference type="SAM" id="SignalP"/>
    </source>
</evidence>